<feature type="transmembrane region" description="Helical" evidence="4">
    <location>
        <begin position="479"/>
        <end position="499"/>
    </location>
</feature>
<dbReference type="EMBL" id="FOJQ01000016">
    <property type="protein sequence ID" value="SFA47738.1"/>
    <property type="molecule type" value="Genomic_DNA"/>
</dbReference>
<feature type="domain" description="Glycosyl hydrolase family 13 catalytic" evidence="6">
    <location>
        <begin position="36"/>
        <end position="384"/>
    </location>
</feature>
<dbReference type="InterPro" id="IPR013780">
    <property type="entry name" value="Glyco_hydro_b"/>
</dbReference>
<proteinExistence type="predicted"/>
<dbReference type="GO" id="GO:0005975">
    <property type="term" value="P:carbohydrate metabolic process"/>
    <property type="evidence" value="ECO:0007669"/>
    <property type="project" value="InterPro"/>
</dbReference>
<keyword evidence="4" id="KW-0472">Membrane</keyword>
<evidence type="ECO:0000313" key="8">
    <source>
        <dbReference type="Proteomes" id="UP000198979"/>
    </source>
</evidence>
<dbReference type="Pfam" id="PF00128">
    <property type="entry name" value="Alpha-amylase"/>
    <property type="match status" value="1"/>
</dbReference>
<accession>A0A1I0T7H1</accession>
<dbReference type="Proteomes" id="UP000198979">
    <property type="component" value="Unassembled WGS sequence"/>
</dbReference>
<dbReference type="SUPFAM" id="SSF51445">
    <property type="entry name" value="(Trans)glycosidases"/>
    <property type="match status" value="1"/>
</dbReference>
<evidence type="ECO:0000256" key="1">
    <source>
        <dbReference type="ARBA" id="ARBA00001913"/>
    </source>
</evidence>
<feature type="chain" id="PRO_5011554761" evidence="5">
    <location>
        <begin position="24"/>
        <end position="505"/>
    </location>
</feature>
<dbReference type="InterPro" id="IPR017853">
    <property type="entry name" value="GH"/>
</dbReference>
<dbReference type="PANTHER" id="PTHR10357">
    <property type="entry name" value="ALPHA-AMYLASE FAMILY MEMBER"/>
    <property type="match status" value="1"/>
</dbReference>
<sequence length="505" mass="59054">MKNVWRICLAIILLFSFALPASAKTERTWQDERIYFIMVDRFNNGNPKNDYDVDVHDPKAYHGGDLQGVIDKLDYIKDMGFTAIWLTPIFANEKGGYHGYWIEDFYKVEEHFGTLDDFKRLVKEAHKRDMKVILDFVVNHTGYNHPWLNDPSKKDWFHEKKDIFNWADQQEVENGWLFGLPDLAQENPEVKAYLFDVAKWWIQETDIDGYRLDTVKHVPKWFWEEFAKEVKSVKEDFFLLGEVWHDDPRYVAQYGKLGIDALIDFPFYKEASTIFSNIDQSLEPLYNVWKRNVAFYDDPYLLGTFLDNHDTVRFTRLALQNRINPVTRLKLGLTYLFSAPGIPIMYYGTEIALDGGEDPDNRRLMNFRTDKELIDYVTKLGELREKLPSLRRGDFELLYEQGGMAVFKRTYEEETTLIAINNTSKTQKVTFTDELEQGKELRGLLAGDLVRSKDGKYDIILDRETAEIYVLAPKTGLNIPFIAALVAVYASFGLFLYLARKRKRS</sequence>
<dbReference type="Pfam" id="PF22026">
    <property type="entry name" value="Alpha-amylase_C_2"/>
    <property type="match status" value="1"/>
</dbReference>
<evidence type="ECO:0000259" key="6">
    <source>
        <dbReference type="SMART" id="SM00642"/>
    </source>
</evidence>
<evidence type="ECO:0000256" key="3">
    <source>
        <dbReference type="ARBA" id="ARBA00022729"/>
    </source>
</evidence>
<dbReference type="SMART" id="SM00642">
    <property type="entry name" value="Aamy"/>
    <property type="match status" value="1"/>
</dbReference>
<organism evidence="7 8">
    <name type="scientific">Anoxybacillus pushchinoensis</name>
    <dbReference type="NCBI Taxonomy" id="150248"/>
    <lineage>
        <taxon>Bacteria</taxon>
        <taxon>Bacillati</taxon>
        <taxon>Bacillota</taxon>
        <taxon>Bacilli</taxon>
        <taxon>Bacillales</taxon>
        <taxon>Anoxybacillaceae</taxon>
        <taxon>Anoxybacillus</taxon>
    </lineage>
</organism>
<reference evidence="8" key="1">
    <citation type="submission" date="2016-10" db="EMBL/GenBank/DDBJ databases">
        <authorList>
            <person name="Varghese N."/>
            <person name="Submissions S."/>
        </authorList>
    </citation>
    <scope>NUCLEOTIDE SEQUENCE [LARGE SCALE GENOMIC DNA]</scope>
    <source>
        <strain evidence="8">K1</strain>
    </source>
</reference>
<gene>
    <name evidence="7" type="ORF">SAMN05216169_101614</name>
</gene>
<evidence type="ECO:0000313" key="7">
    <source>
        <dbReference type="EMBL" id="SFA47738.1"/>
    </source>
</evidence>
<dbReference type="Gene3D" id="3.20.20.80">
    <property type="entry name" value="Glycosidases"/>
    <property type="match status" value="1"/>
</dbReference>
<keyword evidence="4" id="KW-1133">Transmembrane helix</keyword>
<dbReference type="InterPro" id="IPR054174">
    <property type="entry name" value="Alpha-amylase-like_C"/>
</dbReference>
<dbReference type="Gene3D" id="2.60.40.1180">
    <property type="entry name" value="Golgi alpha-mannosidase II"/>
    <property type="match status" value="1"/>
</dbReference>
<dbReference type="InterPro" id="IPR006047">
    <property type="entry name" value="GH13_cat_dom"/>
</dbReference>
<keyword evidence="2" id="KW-0479">Metal-binding</keyword>
<evidence type="ECO:0000256" key="4">
    <source>
        <dbReference type="SAM" id="Phobius"/>
    </source>
</evidence>
<evidence type="ECO:0000256" key="5">
    <source>
        <dbReference type="SAM" id="SignalP"/>
    </source>
</evidence>
<keyword evidence="8" id="KW-1185">Reference proteome</keyword>
<dbReference type="RefSeq" id="WP_091702085.1">
    <property type="nucleotide sequence ID" value="NZ_FOJQ01000016.1"/>
</dbReference>
<dbReference type="STRING" id="150248.SAMN05216169_101614"/>
<feature type="signal peptide" evidence="5">
    <location>
        <begin position="1"/>
        <end position="23"/>
    </location>
</feature>
<dbReference type="CDD" id="cd11339">
    <property type="entry name" value="AmyAc_bac_CMD_like_2"/>
    <property type="match status" value="1"/>
</dbReference>
<evidence type="ECO:0000256" key="2">
    <source>
        <dbReference type="ARBA" id="ARBA00022723"/>
    </source>
</evidence>
<dbReference type="AlphaFoldDB" id="A0A1I0T7H1"/>
<dbReference type="PANTHER" id="PTHR10357:SF215">
    <property type="entry name" value="ALPHA-AMYLASE 1"/>
    <property type="match status" value="1"/>
</dbReference>
<keyword evidence="3 5" id="KW-0732">Signal</keyword>
<name>A0A1I0T7H1_9BACL</name>
<dbReference type="SUPFAM" id="SSF51011">
    <property type="entry name" value="Glycosyl hydrolase domain"/>
    <property type="match status" value="1"/>
</dbReference>
<protein>
    <submittedName>
        <fullName evidence="7">Alpha-amylase</fullName>
    </submittedName>
</protein>
<comment type="cofactor">
    <cofactor evidence="1">
        <name>Ca(2+)</name>
        <dbReference type="ChEBI" id="CHEBI:29108"/>
    </cofactor>
</comment>
<dbReference type="OrthoDB" id="9805159at2"/>
<keyword evidence="4" id="KW-0812">Transmembrane</keyword>
<dbReference type="GO" id="GO:0046872">
    <property type="term" value="F:metal ion binding"/>
    <property type="evidence" value="ECO:0007669"/>
    <property type="project" value="UniProtKB-KW"/>
</dbReference>